<evidence type="ECO:0000313" key="4">
    <source>
        <dbReference type="EMBL" id="EUB57587.1"/>
    </source>
</evidence>
<comment type="caution">
    <text evidence="4">The sequence shown here is derived from an EMBL/GenBank/DDBJ whole genome shotgun (WGS) entry which is preliminary data.</text>
</comment>
<dbReference type="SMART" id="SM00360">
    <property type="entry name" value="RRM"/>
    <property type="match status" value="1"/>
</dbReference>
<dbReference type="Proteomes" id="UP000019149">
    <property type="component" value="Unassembled WGS sequence"/>
</dbReference>
<gene>
    <name evidence="4" type="ORF">EGR_07529</name>
</gene>
<dbReference type="InterPro" id="IPR035979">
    <property type="entry name" value="RBD_domain_sf"/>
</dbReference>
<dbReference type="AlphaFoldDB" id="W6UHL9"/>
<reference evidence="4 5" key="1">
    <citation type="journal article" date="2013" name="Nat. Genet.">
        <title>The genome of the hydatid tapeworm Echinococcus granulosus.</title>
        <authorList>
            <person name="Zheng H."/>
            <person name="Zhang W."/>
            <person name="Zhang L."/>
            <person name="Zhang Z."/>
            <person name="Li J."/>
            <person name="Lu G."/>
            <person name="Zhu Y."/>
            <person name="Wang Y."/>
            <person name="Huang Y."/>
            <person name="Liu J."/>
            <person name="Kang H."/>
            <person name="Chen J."/>
            <person name="Wang L."/>
            <person name="Chen A."/>
            <person name="Yu S."/>
            <person name="Gao Z."/>
            <person name="Jin L."/>
            <person name="Gu W."/>
            <person name="Wang Z."/>
            <person name="Zhao L."/>
            <person name="Shi B."/>
            <person name="Wen H."/>
            <person name="Lin R."/>
            <person name="Jones M.K."/>
            <person name="Brejova B."/>
            <person name="Vinar T."/>
            <person name="Zhao G."/>
            <person name="McManus D.P."/>
            <person name="Chen Z."/>
            <person name="Zhou Y."/>
            <person name="Wang S."/>
        </authorList>
    </citation>
    <scope>NUCLEOTIDE SEQUENCE [LARGE SCALE GENOMIC DNA]</scope>
</reference>
<keyword evidence="5" id="KW-1185">Reference proteome</keyword>
<accession>W6UHL9</accession>
<feature type="domain" description="RRM" evidence="3">
    <location>
        <begin position="13"/>
        <end position="125"/>
    </location>
</feature>
<dbReference type="STRING" id="6210.W6UHL9"/>
<sequence>MDSDPCEGTVDPRRVWLANLPPKSTEFAVLQLVRPFGRILDFDFPVHQSGGLLQGSTLGYCFVTFAAEECALKAMERSNRELFRTKKAPKPTQASEYKFGPRGMKRFLNGRQFYGSVLSAQRARPTREALAQWWEAREEAQRARIEADRQRREEELAQRLNATSSSLLTTTASFADDDGGSRHRSTTSVPDLYGKLGIVSAKPIAQPPSPPKLSHAQNRQAVRRIEAALRNTSQIAVQPAALRTEEERRRQQPHPLVAALLAGNRRQPMGRDRHPRGRSGGTGTHRYNPYSRF</sequence>
<dbReference type="KEGG" id="egl:EGR_07529"/>
<dbReference type="PROSITE" id="PS50102">
    <property type="entry name" value="RRM"/>
    <property type="match status" value="1"/>
</dbReference>
<keyword evidence="1" id="KW-0694">RNA-binding</keyword>
<evidence type="ECO:0000256" key="2">
    <source>
        <dbReference type="SAM" id="MobiDB-lite"/>
    </source>
</evidence>
<dbReference type="OMA" id="GTHRYNP"/>
<dbReference type="Gene3D" id="3.30.70.330">
    <property type="match status" value="1"/>
</dbReference>
<dbReference type="CTD" id="36343244"/>
<dbReference type="EMBL" id="APAU02000080">
    <property type="protein sequence ID" value="EUB57587.1"/>
    <property type="molecule type" value="Genomic_DNA"/>
</dbReference>
<dbReference type="RefSeq" id="XP_024348783.1">
    <property type="nucleotide sequence ID" value="XM_024496778.1"/>
</dbReference>
<feature type="region of interest" description="Disordered" evidence="2">
    <location>
        <begin position="263"/>
        <end position="293"/>
    </location>
</feature>
<evidence type="ECO:0000256" key="1">
    <source>
        <dbReference type="PROSITE-ProRule" id="PRU00176"/>
    </source>
</evidence>
<dbReference type="OrthoDB" id="6730379at2759"/>
<dbReference type="InterPro" id="IPR012677">
    <property type="entry name" value="Nucleotide-bd_a/b_plait_sf"/>
</dbReference>
<proteinExistence type="predicted"/>
<evidence type="ECO:0000259" key="3">
    <source>
        <dbReference type="PROSITE" id="PS50102"/>
    </source>
</evidence>
<dbReference type="SUPFAM" id="SSF54928">
    <property type="entry name" value="RNA-binding domain, RBD"/>
    <property type="match status" value="1"/>
</dbReference>
<protein>
    <submittedName>
        <fullName evidence="4">RNA-binding protein</fullName>
    </submittedName>
</protein>
<organism evidence="4 5">
    <name type="scientific">Echinococcus granulosus</name>
    <name type="common">Hydatid tapeworm</name>
    <dbReference type="NCBI Taxonomy" id="6210"/>
    <lineage>
        <taxon>Eukaryota</taxon>
        <taxon>Metazoa</taxon>
        <taxon>Spiralia</taxon>
        <taxon>Lophotrochozoa</taxon>
        <taxon>Platyhelminthes</taxon>
        <taxon>Cestoda</taxon>
        <taxon>Eucestoda</taxon>
        <taxon>Cyclophyllidea</taxon>
        <taxon>Taeniidae</taxon>
        <taxon>Echinococcus</taxon>
        <taxon>Echinococcus granulosus group</taxon>
    </lineage>
</organism>
<dbReference type="Pfam" id="PF00076">
    <property type="entry name" value="RRM_1"/>
    <property type="match status" value="1"/>
</dbReference>
<dbReference type="GeneID" id="36343244"/>
<dbReference type="InterPro" id="IPR000504">
    <property type="entry name" value="RRM_dom"/>
</dbReference>
<evidence type="ECO:0000313" key="5">
    <source>
        <dbReference type="Proteomes" id="UP000019149"/>
    </source>
</evidence>
<dbReference type="GO" id="GO:0003723">
    <property type="term" value="F:RNA binding"/>
    <property type="evidence" value="ECO:0007669"/>
    <property type="project" value="UniProtKB-UniRule"/>
</dbReference>
<name>W6UHL9_ECHGR</name>